<keyword evidence="2" id="KW-1185">Reference proteome</keyword>
<dbReference type="RefSeq" id="WP_141928908.1">
    <property type="nucleotide sequence ID" value="NZ_BAABCI010000007.1"/>
</dbReference>
<proteinExistence type="predicted"/>
<evidence type="ECO:0000313" key="1">
    <source>
        <dbReference type="EMBL" id="TQJ15300.1"/>
    </source>
</evidence>
<gene>
    <name evidence="1" type="ORF">FB459_2844</name>
</gene>
<dbReference type="AlphaFoldDB" id="A0A542EIY1"/>
<organism evidence="1 2">
    <name type="scientific">Yimella lutea</name>
    <dbReference type="NCBI Taxonomy" id="587872"/>
    <lineage>
        <taxon>Bacteria</taxon>
        <taxon>Bacillati</taxon>
        <taxon>Actinomycetota</taxon>
        <taxon>Actinomycetes</taxon>
        <taxon>Micrococcales</taxon>
        <taxon>Dermacoccaceae</taxon>
        <taxon>Yimella</taxon>
    </lineage>
</organism>
<sequence>MKLRASPSDADVAALDKFARAAGVESRFAAIQRASRLLTDANLEDAHEQAFVEWEGLGEADLWDVTASEGIGLASR</sequence>
<accession>A0A542EIY1</accession>
<reference evidence="1 2" key="1">
    <citation type="submission" date="2019-06" db="EMBL/GenBank/DDBJ databases">
        <title>Sequencing the genomes of 1000 actinobacteria strains.</title>
        <authorList>
            <person name="Klenk H.-P."/>
        </authorList>
    </citation>
    <scope>NUCLEOTIDE SEQUENCE [LARGE SCALE GENOMIC DNA]</scope>
    <source>
        <strain evidence="1 2">DSM 19828</strain>
    </source>
</reference>
<dbReference type="Proteomes" id="UP000320806">
    <property type="component" value="Unassembled WGS sequence"/>
</dbReference>
<dbReference type="OrthoDB" id="3692970at2"/>
<comment type="caution">
    <text evidence="1">The sequence shown here is derived from an EMBL/GenBank/DDBJ whole genome shotgun (WGS) entry which is preliminary data.</text>
</comment>
<evidence type="ECO:0008006" key="3">
    <source>
        <dbReference type="Google" id="ProtNLM"/>
    </source>
</evidence>
<protein>
    <recommendedName>
        <fullName evidence="3">Antitoxin</fullName>
    </recommendedName>
</protein>
<dbReference type="EMBL" id="VFMO01000001">
    <property type="protein sequence ID" value="TQJ15300.1"/>
    <property type="molecule type" value="Genomic_DNA"/>
</dbReference>
<name>A0A542EIY1_9MICO</name>
<evidence type="ECO:0000313" key="2">
    <source>
        <dbReference type="Proteomes" id="UP000320806"/>
    </source>
</evidence>